<organism evidence="7 8">
    <name type="scientific">Candidatus Methanofastidiosum methylothiophilum</name>
    <dbReference type="NCBI Taxonomy" id="1705564"/>
    <lineage>
        <taxon>Archaea</taxon>
        <taxon>Methanobacteriati</taxon>
        <taxon>Methanobacteriota</taxon>
        <taxon>Stenosarchaea group</taxon>
        <taxon>Candidatus Methanofastidiosia</taxon>
        <taxon>Candidatus Methanofastidiosales</taxon>
        <taxon>Candidatus Methanofastidiosaceae</taxon>
        <taxon>Candidatus Methanofastidiosum</taxon>
    </lineage>
</organism>
<feature type="domain" description="Cysteine-rich" evidence="6">
    <location>
        <begin position="288"/>
        <end position="399"/>
    </location>
</feature>
<dbReference type="InterPro" id="IPR051460">
    <property type="entry name" value="HdrC_iron-sulfur_subunit"/>
</dbReference>
<protein>
    <submittedName>
        <fullName evidence="7">Hydrogenase MvhADGHdrABC CoB-CoM heterodisulfide reductase subunit B</fullName>
    </submittedName>
</protein>
<keyword evidence="3" id="KW-0560">Oxidoreductase</keyword>
<evidence type="ECO:0000256" key="1">
    <source>
        <dbReference type="ARBA" id="ARBA00022485"/>
    </source>
</evidence>
<proteinExistence type="predicted"/>
<dbReference type="InterPro" id="IPR004017">
    <property type="entry name" value="Cys_rich_dom"/>
</dbReference>
<evidence type="ECO:0000259" key="6">
    <source>
        <dbReference type="Pfam" id="PF02754"/>
    </source>
</evidence>
<comment type="caution">
    <text evidence="7">The sequence shown here is derived from an EMBL/GenBank/DDBJ whole genome shotgun (WGS) entry which is preliminary data.</text>
</comment>
<sequence length="425" mass="48004">MPNNFKDLKWYSQFFRKCSKCGTCKSAYSYGPPPTNATICPQGEYFKLDSYYGSRSKSFHGHAILENKVDLTDPAIQEDMQKVIFSCTVCGGCQSQCLLDYKPWICDYIEEMRHHLVNRGIGPTKAEKIYQEKVIKDHNPYGETHSSRFNWLKDVKDLKTDGNMVYFAGCTASYRRTEIAKSTASVLSKLGEDWGVMGENEYCCGSPLLRAGLREEPEKLAQHNVDYINDHGFKTVVTACAGCYKVLSKEYEKWWGLKLKAKVMHTSEYLEEKMKKGELKLNNVPATVTYHDPCHMGRHMNHYEVDMEGKKQWKGSFVQIDKPGLYETPRNVLKAIPGIQFKEMYRNRDNSFCCGAGGGIKSSFPDVALETAKTRVKEAEGVEGVQKIVTPCPFCVTNLGDGAKALGSKMEVVDLIQLVDQALKK</sequence>
<keyword evidence="4" id="KW-0408">Iron</keyword>
<name>A0A150IVI4_9EURY</name>
<dbReference type="EMBL" id="LNGC01000113">
    <property type="protein sequence ID" value="KYC48996.1"/>
    <property type="molecule type" value="Genomic_DNA"/>
</dbReference>
<evidence type="ECO:0000256" key="4">
    <source>
        <dbReference type="ARBA" id="ARBA00023004"/>
    </source>
</evidence>
<evidence type="ECO:0000313" key="8">
    <source>
        <dbReference type="Proteomes" id="UP000075398"/>
    </source>
</evidence>
<reference evidence="7 8" key="1">
    <citation type="journal article" date="2016" name="ISME J.">
        <title>Chasing the elusive Euryarchaeota class WSA2: genomes reveal a uniquely fastidious methyl-reducing methanogen.</title>
        <authorList>
            <person name="Nobu M.K."/>
            <person name="Narihiro T."/>
            <person name="Kuroda K."/>
            <person name="Mei R."/>
            <person name="Liu W.T."/>
        </authorList>
    </citation>
    <scope>NUCLEOTIDE SEQUENCE [LARGE SCALE GENOMIC DNA]</scope>
    <source>
        <strain evidence="7">U1lsi0528_Bin055</strain>
    </source>
</reference>
<evidence type="ECO:0000256" key="5">
    <source>
        <dbReference type="ARBA" id="ARBA00023014"/>
    </source>
</evidence>
<keyword evidence="1" id="KW-0004">4Fe-4S</keyword>
<gene>
    <name evidence="7" type="ORF">AMQ22_01762</name>
</gene>
<feature type="domain" description="Cysteine-rich" evidence="6">
    <location>
        <begin position="165"/>
        <end position="247"/>
    </location>
</feature>
<evidence type="ECO:0000256" key="2">
    <source>
        <dbReference type="ARBA" id="ARBA00022723"/>
    </source>
</evidence>
<keyword evidence="2" id="KW-0479">Metal-binding</keyword>
<dbReference type="GO" id="GO:0046872">
    <property type="term" value="F:metal ion binding"/>
    <property type="evidence" value="ECO:0007669"/>
    <property type="project" value="UniProtKB-KW"/>
</dbReference>
<dbReference type="GO" id="GO:0051539">
    <property type="term" value="F:4 iron, 4 sulfur cluster binding"/>
    <property type="evidence" value="ECO:0007669"/>
    <property type="project" value="UniProtKB-KW"/>
</dbReference>
<dbReference type="Proteomes" id="UP000075398">
    <property type="component" value="Unassembled WGS sequence"/>
</dbReference>
<evidence type="ECO:0000256" key="3">
    <source>
        <dbReference type="ARBA" id="ARBA00023002"/>
    </source>
</evidence>
<dbReference type="GO" id="GO:0005886">
    <property type="term" value="C:plasma membrane"/>
    <property type="evidence" value="ECO:0007669"/>
    <property type="project" value="TreeGrafter"/>
</dbReference>
<dbReference type="Pfam" id="PF02754">
    <property type="entry name" value="CCG"/>
    <property type="match status" value="2"/>
</dbReference>
<dbReference type="PANTHER" id="PTHR43255:SF1">
    <property type="entry name" value="IRON-SULFUR-BINDING OXIDOREDUCTASE FADF-RELATED"/>
    <property type="match status" value="1"/>
</dbReference>
<keyword evidence="5" id="KW-0411">Iron-sulfur</keyword>
<dbReference type="AlphaFoldDB" id="A0A150IVI4"/>
<dbReference type="GO" id="GO:0016491">
    <property type="term" value="F:oxidoreductase activity"/>
    <property type="evidence" value="ECO:0007669"/>
    <property type="project" value="UniProtKB-KW"/>
</dbReference>
<dbReference type="PANTHER" id="PTHR43255">
    <property type="entry name" value="IRON-SULFUR-BINDING OXIDOREDUCTASE FADF-RELATED-RELATED"/>
    <property type="match status" value="1"/>
</dbReference>
<dbReference type="STRING" id="1705564.APG08_00070"/>
<evidence type="ECO:0000313" key="7">
    <source>
        <dbReference type="EMBL" id="KYC48996.1"/>
    </source>
</evidence>
<accession>A0A150IVI4</accession>